<comment type="caution">
    <text evidence="2">The sequence shown here is derived from an EMBL/GenBank/DDBJ whole genome shotgun (WGS) entry which is preliminary data.</text>
</comment>
<accession>A0ABU2LHT1</accession>
<evidence type="ECO:0000313" key="2">
    <source>
        <dbReference type="EMBL" id="MDT0317117.1"/>
    </source>
</evidence>
<dbReference type="InterPro" id="IPR036388">
    <property type="entry name" value="WH-like_DNA-bd_sf"/>
</dbReference>
<keyword evidence="3" id="KW-1185">Reference proteome</keyword>
<dbReference type="RefSeq" id="WP_311594890.1">
    <property type="nucleotide sequence ID" value="NZ_JAVREM010000001.1"/>
</dbReference>
<dbReference type="InterPro" id="IPR000792">
    <property type="entry name" value="Tscrpt_reg_LuxR_C"/>
</dbReference>
<dbReference type="Proteomes" id="UP001183420">
    <property type="component" value="Unassembled WGS sequence"/>
</dbReference>
<evidence type="ECO:0000313" key="3">
    <source>
        <dbReference type="Proteomes" id="UP001183420"/>
    </source>
</evidence>
<name>A0ABU2LHT1_9ACTN</name>
<evidence type="ECO:0000259" key="1">
    <source>
        <dbReference type="SMART" id="SM00421"/>
    </source>
</evidence>
<dbReference type="InterPro" id="IPR027417">
    <property type="entry name" value="P-loop_NTPase"/>
</dbReference>
<feature type="domain" description="HTH luxR-type" evidence="1">
    <location>
        <begin position="889"/>
        <end position="941"/>
    </location>
</feature>
<organism evidence="2 3">
    <name type="scientific">Streptomyces millisiae</name>
    <dbReference type="NCBI Taxonomy" id="3075542"/>
    <lineage>
        <taxon>Bacteria</taxon>
        <taxon>Bacillati</taxon>
        <taxon>Actinomycetota</taxon>
        <taxon>Actinomycetes</taxon>
        <taxon>Kitasatosporales</taxon>
        <taxon>Streptomycetaceae</taxon>
        <taxon>Streptomyces</taxon>
    </lineage>
</organism>
<gene>
    <name evidence="2" type="ORF">RNC47_02050</name>
</gene>
<dbReference type="EMBL" id="JAVREM010000001">
    <property type="protein sequence ID" value="MDT0317117.1"/>
    <property type="molecule type" value="Genomic_DNA"/>
</dbReference>
<dbReference type="SUPFAM" id="SSF52540">
    <property type="entry name" value="P-loop containing nucleoside triphosphate hydrolases"/>
    <property type="match status" value="1"/>
</dbReference>
<dbReference type="SUPFAM" id="SSF46894">
    <property type="entry name" value="C-terminal effector domain of the bipartite response regulators"/>
    <property type="match status" value="1"/>
</dbReference>
<dbReference type="InterPro" id="IPR041664">
    <property type="entry name" value="AAA_16"/>
</dbReference>
<dbReference type="InterPro" id="IPR016032">
    <property type="entry name" value="Sig_transdc_resp-reg_C-effctor"/>
</dbReference>
<dbReference type="SMART" id="SM00421">
    <property type="entry name" value="HTH_LUXR"/>
    <property type="match status" value="1"/>
</dbReference>
<reference evidence="3" key="1">
    <citation type="submission" date="2023-07" db="EMBL/GenBank/DDBJ databases">
        <title>30 novel species of actinomycetes from the DSMZ collection.</title>
        <authorList>
            <person name="Nouioui I."/>
        </authorList>
    </citation>
    <scope>NUCLEOTIDE SEQUENCE [LARGE SCALE GENOMIC DNA]</scope>
    <source>
        <strain evidence="3">DSM 44918</strain>
    </source>
</reference>
<dbReference type="Pfam" id="PF13191">
    <property type="entry name" value="AAA_16"/>
    <property type="match status" value="1"/>
</dbReference>
<dbReference type="Gene3D" id="1.10.10.10">
    <property type="entry name" value="Winged helix-like DNA-binding domain superfamily/Winged helix DNA-binding domain"/>
    <property type="match status" value="1"/>
</dbReference>
<protein>
    <submittedName>
        <fullName evidence="2">AAA family ATPase</fullName>
    </submittedName>
</protein>
<sequence>MTVPYLVGHDLELGETNARLRDPGGPRLVAVRAEPGGGRSAFARAVAARVRAEGVPCSAFTCVVGDEGRPLLLALRLVTAVRGHRTGVAGSRQAERRVSQALSALDEGDATAMGRALREALTWSPPMVVVIDDIQHADPESMDLLVGVGVERWAPQLRLVVTAVQRAPAGEAPPTGDEGPLHPLVRRAAATVVLRRLAAREVGELLARRLAATPDPGLVGRVRELSRGIPAAVDALLAGWTRRGAIRIVGGHAFLSSEAPVPVLPDDDRFMVALRALGEPCGTVAATLSVLWPLGRTAPALAAASSGLSTDEVHAGIRGLVAAGVMDRLTGADGCLTRGWTFRVPLVAHAVRERLGPVERARLSAVAVEALWTAGEPTVTGTGRLPPAAALLDEADAETYLPDRIADAGMLVDRRRAAADLTAAAQRIHPDREGRGMTRWLRAAHLLVDEPAARELALLRYGKAAYVAGEYPAARAAAERILRDPVEGLTAMTLQDTAVLLVAAAAGEGNQALLDRIAAESWWRESPLPAAAVLSGRALALSQSQRWRETRDLLARTAPLWGADLLGRVLPEWFWACAEWVLGRPDRFRRVVDTPLASRLPPEWAYSLTTSQFDQLLGARDLGAAAALLSARGLPAEALPPYSRFLRAHLQGRWDEALALARGMLANGRTFSPAPGHHLLHARGAAILLARGRATSATRLVRSVRGDREGQPELFLDHAEAQTHRALGDTGAAERLLRRGLSQAEARGLVYGTDELWATLAALLVETGRPDEAAHSAARLRHAAEQLGSGRAHLLSLLVSADVLPREDTDATRGLLLEAVALARSRDQPFETAVTLSAVARAGVGPKAQLYEAYELFGETGAALWRFHTRTAMREAALSVPGRRQVAEENDRLLATLVAEGLSNRRIAVLLRLTEEAVATRLSRLLTRTGLRSRAEVATLLLTGDALTVTDRRSSFV</sequence>
<proteinExistence type="predicted"/>